<organism evidence="2 3">
    <name type="scientific">Streptomyces albipurpureus</name>
    <dbReference type="NCBI Taxonomy" id="2897419"/>
    <lineage>
        <taxon>Bacteria</taxon>
        <taxon>Bacillati</taxon>
        <taxon>Actinomycetota</taxon>
        <taxon>Actinomycetes</taxon>
        <taxon>Kitasatosporales</taxon>
        <taxon>Streptomycetaceae</taxon>
        <taxon>Streptomyces</taxon>
    </lineage>
</organism>
<evidence type="ECO:0000313" key="3">
    <source>
        <dbReference type="Proteomes" id="UP001431429"/>
    </source>
</evidence>
<evidence type="ECO:0000256" key="1">
    <source>
        <dbReference type="SAM" id="MobiDB-lite"/>
    </source>
</evidence>
<reference evidence="2" key="1">
    <citation type="submission" date="2022-06" db="EMBL/GenBank/DDBJ databases">
        <title>Genome public.</title>
        <authorList>
            <person name="Sun Q."/>
        </authorList>
    </citation>
    <scope>NUCLEOTIDE SEQUENCE</scope>
    <source>
        <strain evidence="2">CWNU-1</strain>
    </source>
</reference>
<evidence type="ECO:0000313" key="2">
    <source>
        <dbReference type="EMBL" id="MCM2392344.1"/>
    </source>
</evidence>
<protein>
    <submittedName>
        <fullName evidence="2">DUF6214 family protein</fullName>
    </submittedName>
</protein>
<dbReference type="InterPro" id="IPR046186">
    <property type="entry name" value="DUF6214"/>
</dbReference>
<dbReference type="EMBL" id="JAMQAW010000037">
    <property type="protein sequence ID" value="MCM2392344.1"/>
    <property type="molecule type" value="Genomic_DNA"/>
</dbReference>
<dbReference type="Pfam" id="PF19720">
    <property type="entry name" value="DUF6214"/>
    <property type="match status" value="1"/>
</dbReference>
<gene>
    <name evidence="2" type="ORF">NBG84_29370</name>
</gene>
<feature type="region of interest" description="Disordered" evidence="1">
    <location>
        <begin position="100"/>
        <end position="154"/>
    </location>
</feature>
<sequence>MLPYPPVWEVQGHGVVTLAADPGQGMAQGAPSPWFNVRLTFADGARLDVDAVLEEGQLVIEDLRADPPLPLRSFTILADRIEHPLADACRAVSGRLSPVAPSVGAATHQPHAGTRSEHSDEERDGVWAQEGRSSDARPVPPGHRRARPASPRGRAVRQIAAAAYLAAQQAGLDPVLAVMNATGRSRRKSLRLIAGARDEGLLTPRHNRR</sequence>
<accession>A0ABT0UUU8</accession>
<name>A0ABT0UUU8_9ACTN</name>
<feature type="compositionally biased region" description="Basic and acidic residues" evidence="1">
    <location>
        <begin position="114"/>
        <end position="125"/>
    </location>
</feature>
<keyword evidence="3" id="KW-1185">Reference proteome</keyword>
<comment type="caution">
    <text evidence="2">The sequence shown here is derived from an EMBL/GenBank/DDBJ whole genome shotgun (WGS) entry which is preliminary data.</text>
</comment>
<proteinExistence type="predicted"/>
<dbReference type="Proteomes" id="UP001431429">
    <property type="component" value="Unassembled WGS sequence"/>
</dbReference>